<dbReference type="EMBL" id="JAYMYQ010000006">
    <property type="protein sequence ID" value="KAK7323718.1"/>
    <property type="molecule type" value="Genomic_DNA"/>
</dbReference>
<sequence length="133" mass="14976">MRLSSSMVKLWVLNEAFMNPLRYGSIAIPIKRLKPHSLGLTSCHVVGSVRWKALTYNSYGQETNRRNKAKNNAHEVCFTPVEFNVVLHHISWSISIKGLHIGEAFHARLALAKRVSAMSLRHGSISGVRPMTR</sequence>
<dbReference type="Proteomes" id="UP001367508">
    <property type="component" value="Unassembled WGS sequence"/>
</dbReference>
<accession>A0AAN9QAA6</accession>
<gene>
    <name evidence="1" type="ORF">VNO77_27208</name>
</gene>
<organism evidence="1 2">
    <name type="scientific">Canavalia gladiata</name>
    <name type="common">Sword bean</name>
    <name type="synonym">Dolichos gladiatus</name>
    <dbReference type="NCBI Taxonomy" id="3824"/>
    <lineage>
        <taxon>Eukaryota</taxon>
        <taxon>Viridiplantae</taxon>
        <taxon>Streptophyta</taxon>
        <taxon>Embryophyta</taxon>
        <taxon>Tracheophyta</taxon>
        <taxon>Spermatophyta</taxon>
        <taxon>Magnoliopsida</taxon>
        <taxon>eudicotyledons</taxon>
        <taxon>Gunneridae</taxon>
        <taxon>Pentapetalae</taxon>
        <taxon>rosids</taxon>
        <taxon>fabids</taxon>
        <taxon>Fabales</taxon>
        <taxon>Fabaceae</taxon>
        <taxon>Papilionoideae</taxon>
        <taxon>50 kb inversion clade</taxon>
        <taxon>NPAAA clade</taxon>
        <taxon>indigoferoid/millettioid clade</taxon>
        <taxon>Phaseoleae</taxon>
        <taxon>Canavalia</taxon>
    </lineage>
</organism>
<reference evidence="1 2" key="1">
    <citation type="submission" date="2024-01" db="EMBL/GenBank/DDBJ databases">
        <title>The genomes of 5 underutilized Papilionoideae crops provide insights into root nodulation and disease resistanc.</title>
        <authorList>
            <person name="Jiang F."/>
        </authorList>
    </citation>
    <scope>NUCLEOTIDE SEQUENCE [LARGE SCALE GENOMIC DNA]</scope>
    <source>
        <strain evidence="1">LVBAO_FW01</strain>
        <tissue evidence="1">Leaves</tissue>
    </source>
</reference>
<protein>
    <submittedName>
        <fullName evidence="1">Uncharacterized protein</fullName>
    </submittedName>
</protein>
<dbReference type="AlphaFoldDB" id="A0AAN9QAA6"/>
<proteinExistence type="predicted"/>
<evidence type="ECO:0000313" key="2">
    <source>
        <dbReference type="Proteomes" id="UP001367508"/>
    </source>
</evidence>
<name>A0AAN9QAA6_CANGL</name>
<keyword evidence="2" id="KW-1185">Reference proteome</keyword>
<evidence type="ECO:0000313" key="1">
    <source>
        <dbReference type="EMBL" id="KAK7323718.1"/>
    </source>
</evidence>
<comment type="caution">
    <text evidence="1">The sequence shown here is derived from an EMBL/GenBank/DDBJ whole genome shotgun (WGS) entry which is preliminary data.</text>
</comment>